<feature type="chain" id="PRO_5006918060" description="Secreted protein" evidence="1">
    <location>
        <begin position="19"/>
        <end position="100"/>
    </location>
</feature>
<dbReference type="STRING" id="452.Lspi_2135"/>
<gene>
    <name evidence="2" type="ORF">Lspi_2135</name>
</gene>
<protein>
    <recommendedName>
        <fullName evidence="4">Secreted protein</fullName>
    </recommendedName>
</protein>
<feature type="signal peptide" evidence="1">
    <location>
        <begin position="1"/>
        <end position="18"/>
    </location>
</feature>
<evidence type="ECO:0000313" key="2">
    <source>
        <dbReference type="EMBL" id="KTD61505.1"/>
    </source>
</evidence>
<sequence>MLKLPAYLMLMLPALAFAGGFYEFSAPDTPHYVCFDGRRLECSPTGFIWHARRGCFLSRKPCEEYDAHIYGYYPTNKKLIYAYNRCRENYPYRLGEMQTH</sequence>
<dbReference type="EMBL" id="LNYX01000031">
    <property type="protein sequence ID" value="KTD61505.1"/>
    <property type="molecule type" value="Genomic_DNA"/>
</dbReference>
<dbReference type="RefSeq" id="WP_231950695.1">
    <property type="nucleotide sequence ID" value="NZ_CAAAII010000010.1"/>
</dbReference>
<organism evidence="2 3">
    <name type="scientific">Legionella spiritensis</name>
    <dbReference type="NCBI Taxonomy" id="452"/>
    <lineage>
        <taxon>Bacteria</taxon>
        <taxon>Pseudomonadati</taxon>
        <taxon>Pseudomonadota</taxon>
        <taxon>Gammaproteobacteria</taxon>
        <taxon>Legionellales</taxon>
        <taxon>Legionellaceae</taxon>
        <taxon>Legionella</taxon>
    </lineage>
</organism>
<dbReference type="Proteomes" id="UP000054877">
    <property type="component" value="Unassembled WGS sequence"/>
</dbReference>
<reference evidence="2 3" key="1">
    <citation type="submission" date="2015-11" db="EMBL/GenBank/DDBJ databases">
        <title>Genomic analysis of 38 Legionella species identifies large and diverse effector repertoires.</title>
        <authorList>
            <person name="Burstein D."/>
            <person name="Amaro F."/>
            <person name="Zusman T."/>
            <person name="Lifshitz Z."/>
            <person name="Cohen O."/>
            <person name="Gilbert J.A."/>
            <person name="Pupko T."/>
            <person name="Shuman H.A."/>
            <person name="Segal G."/>
        </authorList>
    </citation>
    <scope>NUCLEOTIDE SEQUENCE [LARGE SCALE GENOMIC DNA]</scope>
    <source>
        <strain evidence="2 3">Mt.St.Helens-9</strain>
    </source>
</reference>
<evidence type="ECO:0008006" key="4">
    <source>
        <dbReference type="Google" id="ProtNLM"/>
    </source>
</evidence>
<dbReference type="PATRIC" id="fig|452.5.peg.2351"/>
<keyword evidence="1" id="KW-0732">Signal</keyword>
<name>A0A0W0YX91_LEGSP</name>
<keyword evidence="3" id="KW-1185">Reference proteome</keyword>
<proteinExistence type="predicted"/>
<accession>A0A0W0YX91</accession>
<evidence type="ECO:0000313" key="3">
    <source>
        <dbReference type="Proteomes" id="UP000054877"/>
    </source>
</evidence>
<evidence type="ECO:0000256" key="1">
    <source>
        <dbReference type="SAM" id="SignalP"/>
    </source>
</evidence>
<comment type="caution">
    <text evidence="2">The sequence shown here is derived from an EMBL/GenBank/DDBJ whole genome shotgun (WGS) entry which is preliminary data.</text>
</comment>
<dbReference type="AlphaFoldDB" id="A0A0W0YX91"/>